<feature type="non-terminal residue" evidence="1">
    <location>
        <position position="1"/>
    </location>
</feature>
<dbReference type="EMBL" id="MU006219">
    <property type="protein sequence ID" value="KAF2830740.1"/>
    <property type="molecule type" value="Genomic_DNA"/>
</dbReference>
<organism evidence="1 2">
    <name type="scientific">Ophiobolus disseminans</name>
    <dbReference type="NCBI Taxonomy" id="1469910"/>
    <lineage>
        <taxon>Eukaryota</taxon>
        <taxon>Fungi</taxon>
        <taxon>Dikarya</taxon>
        <taxon>Ascomycota</taxon>
        <taxon>Pezizomycotina</taxon>
        <taxon>Dothideomycetes</taxon>
        <taxon>Pleosporomycetidae</taxon>
        <taxon>Pleosporales</taxon>
        <taxon>Pleosporineae</taxon>
        <taxon>Phaeosphaeriaceae</taxon>
        <taxon>Ophiobolus</taxon>
    </lineage>
</organism>
<reference evidence="1" key="1">
    <citation type="journal article" date="2020" name="Stud. Mycol.">
        <title>101 Dothideomycetes genomes: a test case for predicting lifestyles and emergence of pathogens.</title>
        <authorList>
            <person name="Haridas S."/>
            <person name="Albert R."/>
            <person name="Binder M."/>
            <person name="Bloem J."/>
            <person name="Labutti K."/>
            <person name="Salamov A."/>
            <person name="Andreopoulos B."/>
            <person name="Baker S."/>
            <person name="Barry K."/>
            <person name="Bills G."/>
            <person name="Bluhm B."/>
            <person name="Cannon C."/>
            <person name="Castanera R."/>
            <person name="Culley D."/>
            <person name="Daum C."/>
            <person name="Ezra D."/>
            <person name="Gonzalez J."/>
            <person name="Henrissat B."/>
            <person name="Kuo A."/>
            <person name="Liang C."/>
            <person name="Lipzen A."/>
            <person name="Lutzoni F."/>
            <person name="Magnuson J."/>
            <person name="Mondo S."/>
            <person name="Nolan M."/>
            <person name="Ohm R."/>
            <person name="Pangilinan J."/>
            <person name="Park H.-J."/>
            <person name="Ramirez L."/>
            <person name="Alfaro M."/>
            <person name="Sun H."/>
            <person name="Tritt A."/>
            <person name="Yoshinaga Y."/>
            <person name="Zwiers L.-H."/>
            <person name="Turgeon B."/>
            <person name="Goodwin S."/>
            <person name="Spatafora J."/>
            <person name="Crous P."/>
            <person name="Grigoriev I."/>
        </authorList>
    </citation>
    <scope>NUCLEOTIDE SEQUENCE</scope>
    <source>
        <strain evidence="1">CBS 113818</strain>
    </source>
</reference>
<name>A0A6A7ABQ6_9PLEO</name>
<evidence type="ECO:0000313" key="1">
    <source>
        <dbReference type="EMBL" id="KAF2830740.1"/>
    </source>
</evidence>
<protein>
    <submittedName>
        <fullName evidence="1">Uncharacterized protein</fullName>
    </submittedName>
</protein>
<evidence type="ECO:0000313" key="2">
    <source>
        <dbReference type="Proteomes" id="UP000799424"/>
    </source>
</evidence>
<gene>
    <name evidence="1" type="ORF">CC86DRAFT_267719</name>
</gene>
<dbReference type="AlphaFoldDB" id="A0A6A7ABQ6"/>
<dbReference type="Proteomes" id="UP000799424">
    <property type="component" value="Unassembled WGS sequence"/>
</dbReference>
<feature type="non-terminal residue" evidence="1">
    <location>
        <position position="239"/>
    </location>
</feature>
<sequence>PANRKIATPVKKNINPAQRAAIMKSLGPREIAQPVKKSVSTDLRHAIVVDLEPRKLARPFEKVDRPHLVELAANENKVQADQMQENADMAGAFDEAARAMVEALQESVGSSRSWEEVRRAKHIEELTATLRNIVSMIQRKNEDEKRAYLAKLKAKHISDDIPKPFVDDKLVHLNASLPARAWETRIWQRAYEERHDFDSYVEEVEMEITDLELWETHFDTELDGYDMFRERFFRPFGDE</sequence>
<accession>A0A6A7ABQ6</accession>
<keyword evidence="2" id="KW-1185">Reference proteome</keyword>
<proteinExistence type="predicted"/>
<dbReference type="OrthoDB" id="10510231at2759"/>